<comment type="caution">
    <text evidence="1">The sequence shown here is derived from an EMBL/GenBank/DDBJ whole genome shotgun (WGS) entry which is preliminary data.</text>
</comment>
<name>A0ABS4E709_9FIRM</name>
<accession>A0ABS4E709</accession>
<reference evidence="1 2" key="1">
    <citation type="submission" date="2021-03" db="EMBL/GenBank/DDBJ databases">
        <title>Genomic Encyclopedia of Type Strains, Phase IV (KMG-IV): sequencing the most valuable type-strain genomes for metagenomic binning, comparative biology and taxonomic classification.</title>
        <authorList>
            <person name="Goeker M."/>
        </authorList>
    </citation>
    <scope>NUCLEOTIDE SEQUENCE [LARGE SCALE GENOMIC DNA]</scope>
    <source>
        <strain evidence="1 2">DSM 1289</strain>
    </source>
</reference>
<dbReference type="RefSeq" id="WP_209455358.1">
    <property type="nucleotide sequence ID" value="NZ_BAAACS010000017.1"/>
</dbReference>
<evidence type="ECO:0000313" key="1">
    <source>
        <dbReference type="EMBL" id="MBP1853697.1"/>
    </source>
</evidence>
<dbReference type="EMBL" id="JAGGJX010000001">
    <property type="protein sequence ID" value="MBP1853697.1"/>
    <property type="molecule type" value="Genomic_DNA"/>
</dbReference>
<organism evidence="1 2">
    <name type="scientific">Metaclostridioides mangenotii</name>
    <dbReference type="NCBI Taxonomy" id="1540"/>
    <lineage>
        <taxon>Bacteria</taxon>
        <taxon>Bacillati</taxon>
        <taxon>Bacillota</taxon>
        <taxon>Clostridia</taxon>
        <taxon>Peptostreptococcales</taxon>
        <taxon>Peptostreptococcaceae</taxon>
        <taxon>Metaclostridioides</taxon>
    </lineage>
</organism>
<proteinExistence type="predicted"/>
<sequence length="45" mass="5505">MELSDLSIWIDRTLELWLIQGYSKWEAFNKAERDLEGELYDYYSN</sequence>
<evidence type="ECO:0000313" key="2">
    <source>
        <dbReference type="Proteomes" id="UP000767291"/>
    </source>
</evidence>
<gene>
    <name evidence="1" type="ORF">J2Z43_000087</name>
</gene>
<protein>
    <submittedName>
        <fullName evidence="1">Uncharacterized protein</fullName>
    </submittedName>
</protein>
<dbReference type="Proteomes" id="UP000767291">
    <property type="component" value="Unassembled WGS sequence"/>
</dbReference>
<keyword evidence="2" id="KW-1185">Reference proteome</keyword>